<dbReference type="InterPro" id="IPR036237">
    <property type="entry name" value="Xyl_isomerase-like_sf"/>
</dbReference>
<dbReference type="HAMAP" id="MF_00152">
    <property type="entry name" value="Nfo"/>
    <property type="match status" value="1"/>
</dbReference>
<dbReference type="GO" id="GO:0008270">
    <property type="term" value="F:zinc ion binding"/>
    <property type="evidence" value="ECO:0007669"/>
    <property type="project" value="InterPro"/>
</dbReference>
<dbReference type="PANTHER" id="PTHR21445">
    <property type="entry name" value="ENDONUCLEASE IV ENDODEOXYRIBONUCLEASE IV"/>
    <property type="match status" value="1"/>
</dbReference>
<comment type="similarity">
    <text evidence="2">Belongs to the AP endonuclease 2 family.</text>
</comment>
<dbReference type="NCBIfam" id="NF002199">
    <property type="entry name" value="PRK01060.1-4"/>
    <property type="match status" value="1"/>
</dbReference>
<dbReference type="GO" id="GO:0003906">
    <property type="term" value="F:DNA-(apurinic or apyrimidinic site) endonuclease activity"/>
    <property type="evidence" value="ECO:0007669"/>
    <property type="project" value="TreeGrafter"/>
</dbReference>
<dbReference type="InterPro" id="IPR018246">
    <property type="entry name" value="AP_endonuc_F2_Zn_BS"/>
</dbReference>
<evidence type="ECO:0000256" key="4">
    <source>
        <dbReference type="ARBA" id="ARBA00022723"/>
    </source>
</evidence>
<dbReference type="EMBL" id="JAYKXP010000068">
    <property type="protein sequence ID" value="KAK7032084.1"/>
    <property type="molecule type" value="Genomic_DNA"/>
</dbReference>
<keyword evidence="5" id="KW-0227">DNA damage</keyword>
<dbReference type="GO" id="GO:0005739">
    <property type="term" value="C:mitochondrion"/>
    <property type="evidence" value="ECO:0007669"/>
    <property type="project" value="TreeGrafter"/>
</dbReference>
<dbReference type="InterPro" id="IPR013022">
    <property type="entry name" value="Xyl_isomerase-like_TIM-brl"/>
</dbReference>
<evidence type="ECO:0000313" key="11">
    <source>
        <dbReference type="EMBL" id="KAK7032084.1"/>
    </source>
</evidence>
<evidence type="ECO:0000256" key="9">
    <source>
        <dbReference type="SAM" id="MobiDB-lite"/>
    </source>
</evidence>
<comment type="cofactor">
    <cofactor evidence="1">
        <name>Zn(2+)</name>
        <dbReference type="ChEBI" id="CHEBI:29105"/>
    </cofactor>
</comment>
<dbReference type="InterPro" id="IPR001719">
    <property type="entry name" value="AP_endonuc_2"/>
</dbReference>
<feature type="compositionally biased region" description="Basic residues" evidence="9">
    <location>
        <begin position="415"/>
        <end position="428"/>
    </location>
</feature>
<dbReference type="GO" id="GO:0016829">
    <property type="term" value="F:lyase activity"/>
    <property type="evidence" value="ECO:0007669"/>
    <property type="project" value="UniProtKB-KW"/>
</dbReference>
<evidence type="ECO:0000256" key="6">
    <source>
        <dbReference type="ARBA" id="ARBA00022801"/>
    </source>
</evidence>
<keyword evidence="8" id="KW-0234">DNA repair</keyword>
<reference evidence="11 13" key="1">
    <citation type="submission" date="2024-01" db="EMBL/GenBank/DDBJ databases">
        <title>A draft genome for a cacao thread blight-causing isolate of Paramarasmius palmivorus.</title>
        <authorList>
            <person name="Baruah I.K."/>
            <person name="Bukari Y."/>
            <person name="Amoako-Attah I."/>
            <person name="Meinhardt L.W."/>
            <person name="Bailey B.A."/>
            <person name="Cohen S.P."/>
        </authorList>
    </citation>
    <scope>NUCLEOTIDE SEQUENCE [LARGE SCALE GENOMIC DNA]</scope>
    <source>
        <strain evidence="11 13">GH-12</strain>
    </source>
</reference>
<dbReference type="SMART" id="SM00518">
    <property type="entry name" value="AP2Ec"/>
    <property type="match status" value="1"/>
</dbReference>
<evidence type="ECO:0000256" key="5">
    <source>
        <dbReference type="ARBA" id="ARBA00022763"/>
    </source>
</evidence>
<dbReference type="Pfam" id="PF01261">
    <property type="entry name" value="AP_endonuc_2"/>
    <property type="match status" value="1"/>
</dbReference>
<keyword evidence="11" id="KW-0456">Lyase</keyword>
<dbReference type="PROSITE" id="PS51432">
    <property type="entry name" value="AP_NUCLEASE_F2_4"/>
    <property type="match status" value="1"/>
</dbReference>
<evidence type="ECO:0000259" key="10">
    <source>
        <dbReference type="Pfam" id="PF01261"/>
    </source>
</evidence>
<dbReference type="SUPFAM" id="SSF51658">
    <property type="entry name" value="Xylose isomerase-like"/>
    <property type="match status" value="1"/>
</dbReference>
<organism evidence="11 13">
    <name type="scientific">Paramarasmius palmivorus</name>
    <dbReference type="NCBI Taxonomy" id="297713"/>
    <lineage>
        <taxon>Eukaryota</taxon>
        <taxon>Fungi</taxon>
        <taxon>Dikarya</taxon>
        <taxon>Basidiomycota</taxon>
        <taxon>Agaricomycotina</taxon>
        <taxon>Agaricomycetes</taxon>
        <taxon>Agaricomycetidae</taxon>
        <taxon>Agaricales</taxon>
        <taxon>Marasmiineae</taxon>
        <taxon>Marasmiaceae</taxon>
        <taxon>Paramarasmius</taxon>
    </lineage>
</organism>
<evidence type="ECO:0000256" key="7">
    <source>
        <dbReference type="ARBA" id="ARBA00022833"/>
    </source>
</evidence>
<dbReference type="CDD" id="cd00019">
    <property type="entry name" value="AP2Ec"/>
    <property type="match status" value="1"/>
</dbReference>
<dbReference type="GO" id="GO:0008081">
    <property type="term" value="F:phosphoric diester hydrolase activity"/>
    <property type="evidence" value="ECO:0007669"/>
    <property type="project" value="TreeGrafter"/>
</dbReference>
<keyword evidence="13" id="KW-1185">Reference proteome</keyword>
<evidence type="ECO:0000256" key="8">
    <source>
        <dbReference type="ARBA" id="ARBA00023204"/>
    </source>
</evidence>
<keyword evidence="7" id="KW-0862">Zinc</keyword>
<protein>
    <recommendedName>
        <fullName evidence="3">Apurinic-apyrimidinic endonuclease 1</fullName>
    </recommendedName>
</protein>
<dbReference type="AlphaFoldDB" id="A0AAW0BYA0"/>
<feature type="region of interest" description="Disordered" evidence="9">
    <location>
        <begin position="1"/>
        <end position="82"/>
    </location>
</feature>
<keyword evidence="4" id="KW-0479">Metal-binding</keyword>
<dbReference type="PROSITE" id="PS00731">
    <property type="entry name" value="AP_NUCLEASE_F2_3"/>
    <property type="match status" value="1"/>
</dbReference>
<feature type="compositionally biased region" description="Low complexity" evidence="9">
    <location>
        <begin position="58"/>
        <end position="71"/>
    </location>
</feature>
<keyword evidence="6" id="KW-0378">Hydrolase</keyword>
<dbReference type="PROSITE" id="PS00730">
    <property type="entry name" value="AP_NUCLEASE_F2_2"/>
    <property type="match status" value="1"/>
</dbReference>
<dbReference type="GO" id="GO:0006284">
    <property type="term" value="P:base-excision repair"/>
    <property type="evidence" value="ECO:0007669"/>
    <property type="project" value="TreeGrafter"/>
</dbReference>
<dbReference type="FunFam" id="3.20.20.150:FF:000001">
    <property type="entry name" value="Probable endonuclease 4"/>
    <property type="match status" value="1"/>
</dbReference>
<evidence type="ECO:0000256" key="3">
    <source>
        <dbReference type="ARBA" id="ARBA00021759"/>
    </source>
</evidence>
<dbReference type="PANTHER" id="PTHR21445:SF0">
    <property type="entry name" value="APURINIC-APYRIMIDINIC ENDONUCLEASE"/>
    <property type="match status" value="1"/>
</dbReference>
<evidence type="ECO:0000313" key="13">
    <source>
        <dbReference type="Proteomes" id="UP001383192"/>
    </source>
</evidence>
<proteinExistence type="inferred from homology"/>
<dbReference type="NCBIfam" id="TIGR00587">
    <property type="entry name" value="nfo"/>
    <property type="match status" value="1"/>
</dbReference>
<dbReference type="PROSITE" id="PS00729">
    <property type="entry name" value="AP_NUCLEASE_F2_1"/>
    <property type="match status" value="1"/>
</dbReference>
<dbReference type="Gene3D" id="3.20.20.150">
    <property type="entry name" value="Divalent-metal-dependent TIM barrel enzymes"/>
    <property type="match status" value="1"/>
</dbReference>
<evidence type="ECO:0000256" key="2">
    <source>
        <dbReference type="ARBA" id="ARBA00005340"/>
    </source>
</evidence>
<dbReference type="GO" id="GO:0005634">
    <property type="term" value="C:nucleus"/>
    <property type="evidence" value="ECO:0007669"/>
    <property type="project" value="TreeGrafter"/>
</dbReference>
<accession>A0AAW0BYA0</accession>
<feature type="region of interest" description="Disordered" evidence="9">
    <location>
        <begin position="403"/>
        <end position="440"/>
    </location>
</feature>
<dbReference type="Proteomes" id="UP001383192">
    <property type="component" value="Unassembled WGS sequence"/>
</dbReference>
<feature type="domain" description="Xylose isomerase-like TIM barrel" evidence="10">
    <location>
        <begin position="118"/>
        <end position="382"/>
    </location>
</feature>
<name>A0AAW0BYA0_9AGAR</name>
<dbReference type="EMBL" id="JAYKXP010000061">
    <property type="protein sequence ID" value="KAK7033507.1"/>
    <property type="molecule type" value="Genomic_DNA"/>
</dbReference>
<gene>
    <name evidence="11" type="primary">APN1_2</name>
    <name evidence="12" type="synonym">APN1_1</name>
    <name evidence="12" type="ORF">VNI00_012729</name>
    <name evidence="11" type="ORF">VNI00_013454</name>
</gene>
<evidence type="ECO:0000256" key="1">
    <source>
        <dbReference type="ARBA" id="ARBA00001947"/>
    </source>
</evidence>
<sequence>MARKRTITETTAEVSVRKSSRVTKRAKVETLEDVDETGPSKRANQGRRIATEQEINKALTAVASSSTSDAVQGTQTKRTRKTKADTIDLSVLPTRAISAWKVGAHVSAAGGVENAIYNASRIGANAFAFFPKSQRKWVSPALKTTSIDAFKARMKDLNYDPKHVLPHGSYLINLGNPDPEKREKSYECFLDDLKRCDELGLLLYNFHPGSCLGTVTPSTSITYIAECINRAHKDTSGSNVVAVIENMAGAGNVIGGSFSQIGEIISQVDDKTRVGVCLDTCHMFAAGYNITTKEGWDNMLEEFEKEIGLKYLRGMHLNDSKMACGSNKDRHENIGLGHLSLSTFLHILRDKRVQDLPLVLETPAHEDEKEWNVWKTEIKALNNLSDSSHGEAEDLAKWKEAIREAVHAAGGGKDKSRKKPKGKSKSKKKPDSEDEDLDDD</sequence>
<dbReference type="GO" id="GO:0003677">
    <property type="term" value="F:DNA binding"/>
    <property type="evidence" value="ECO:0007669"/>
    <property type="project" value="InterPro"/>
</dbReference>
<evidence type="ECO:0000313" key="12">
    <source>
        <dbReference type="EMBL" id="KAK7033507.1"/>
    </source>
</evidence>
<comment type="caution">
    <text evidence="11">The sequence shown here is derived from an EMBL/GenBank/DDBJ whole genome shotgun (WGS) entry which is preliminary data.</text>
</comment>